<feature type="chain" id="PRO_5042586075" description="Rap1a immunity protein domain-containing protein" evidence="1">
    <location>
        <begin position="21"/>
        <end position="127"/>
    </location>
</feature>
<accession>A0AAJ1BEF9</accession>
<dbReference type="EMBL" id="JAKUDL010000001">
    <property type="protein sequence ID" value="MCH4293260.1"/>
    <property type="molecule type" value="Genomic_DNA"/>
</dbReference>
<keyword evidence="3" id="KW-1185">Reference proteome</keyword>
<evidence type="ECO:0000313" key="3">
    <source>
        <dbReference type="Proteomes" id="UP001297581"/>
    </source>
</evidence>
<name>A0AAJ1BEF9_9GAMM</name>
<comment type="caution">
    <text evidence="2">The sequence shown here is derived from an EMBL/GenBank/DDBJ whole genome shotgun (WGS) entry which is preliminary data.</text>
</comment>
<organism evidence="2 3">
    <name type="scientific">Shewanella zhuhaiensis</name>
    <dbReference type="NCBI Taxonomy" id="2919576"/>
    <lineage>
        <taxon>Bacteria</taxon>
        <taxon>Pseudomonadati</taxon>
        <taxon>Pseudomonadota</taxon>
        <taxon>Gammaproteobacteria</taxon>
        <taxon>Alteromonadales</taxon>
        <taxon>Shewanellaceae</taxon>
        <taxon>Shewanella</taxon>
    </lineage>
</organism>
<keyword evidence="1" id="KW-0732">Signal</keyword>
<feature type="signal peptide" evidence="1">
    <location>
        <begin position="1"/>
        <end position="20"/>
    </location>
</feature>
<dbReference type="RefSeq" id="WP_126166004.1">
    <property type="nucleotide sequence ID" value="NZ_JAKUDL010000001.1"/>
</dbReference>
<reference evidence="2 3" key="1">
    <citation type="submission" date="2022-02" db="EMBL/GenBank/DDBJ databases">
        <title>The genome sequence of Shewanella sp. 3B26.</title>
        <authorList>
            <person name="Du J."/>
        </authorList>
    </citation>
    <scope>NUCLEOTIDE SEQUENCE [LARGE SCALE GENOMIC DNA]</scope>
    <source>
        <strain evidence="2 3">3B26</strain>
    </source>
</reference>
<dbReference type="AlphaFoldDB" id="A0AAJ1BEF9"/>
<evidence type="ECO:0008006" key="4">
    <source>
        <dbReference type="Google" id="ProtNLM"/>
    </source>
</evidence>
<dbReference type="Proteomes" id="UP001297581">
    <property type="component" value="Unassembled WGS sequence"/>
</dbReference>
<protein>
    <recommendedName>
        <fullName evidence="4">Rap1a immunity protein domain-containing protein</fullName>
    </recommendedName>
</protein>
<gene>
    <name evidence="2" type="ORF">MJ923_02935</name>
</gene>
<evidence type="ECO:0000256" key="1">
    <source>
        <dbReference type="SAM" id="SignalP"/>
    </source>
</evidence>
<sequence length="127" mass="13639">MKIKLVSVIALSLVSGVAAASSLDTCVKDSKSEACQSYLGGVVDGALMYKTSALGARPETNGFESRALKYRGGSRFQDANRRFCADRIPDRQVLLEGLTEAVNSGEVQDQAGLTQAMYSLLDCQRLK</sequence>
<proteinExistence type="predicted"/>
<evidence type="ECO:0000313" key="2">
    <source>
        <dbReference type="EMBL" id="MCH4293260.1"/>
    </source>
</evidence>